<sequence length="218" mass="24344">MTHTERMISHLIGQFQDKPVIQAELDALGAELDALRSAFDNLRNKRWIDTGEGVQLDGIGTIVNRDRTIQDSLQLEFFGFSGQDNSQTFGVGRFRGINENWLASTRLEDDDYRKILWLKVFYDSSQATGDELIHCLRVLFNAQNIILHEVGNARIIVGIGRRLTANDIRLAWTLHLITLGGGIGLLAVEMFDADYFGFLGQPGAKTFGVGSWATTIDL</sequence>
<reference evidence="2 3" key="1">
    <citation type="submission" date="2024-03" db="EMBL/GenBank/DDBJ databases">
        <title>Human intestinal bacterial collection.</title>
        <authorList>
            <person name="Pauvert C."/>
            <person name="Hitch T.C.A."/>
            <person name="Clavel T."/>
        </authorList>
    </citation>
    <scope>NUCLEOTIDE SEQUENCE [LARGE SCALE GENOMIC DNA]</scope>
    <source>
        <strain evidence="2 3">CLA-AA-H81</strain>
    </source>
</reference>
<comment type="caution">
    <text evidence="2">The sequence shown here is derived from an EMBL/GenBank/DDBJ whole genome shotgun (WGS) entry which is preliminary data.</text>
</comment>
<keyword evidence="1" id="KW-0812">Transmembrane</keyword>
<keyword evidence="1" id="KW-0472">Membrane</keyword>
<feature type="transmembrane region" description="Helical" evidence="1">
    <location>
        <begin position="170"/>
        <end position="188"/>
    </location>
</feature>
<keyword evidence="1" id="KW-1133">Transmembrane helix</keyword>
<accession>A0ABV1CXM0</accession>
<organism evidence="2 3">
    <name type="scientific">Megasphaera intestinihominis</name>
    <dbReference type="NCBI Taxonomy" id="3133159"/>
    <lineage>
        <taxon>Bacteria</taxon>
        <taxon>Bacillati</taxon>
        <taxon>Bacillota</taxon>
        <taxon>Negativicutes</taxon>
        <taxon>Veillonellales</taxon>
        <taxon>Veillonellaceae</taxon>
        <taxon>Megasphaera</taxon>
    </lineage>
</organism>
<keyword evidence="3" id="KW-1185">Reference proteome</keyword>
<dbReference type="Proteomes" id="UP001433088">
    <property type="component" value="Unassembled WGS sequence"/>
</dbReference>
<proteinExistence type="predicted"/>
<dbReference type="EMBL" id="JBBMEU010000027">
    <property type="protein sequence ID" value="MEQ2422236.1"/>
    <property type="molecule type" value="Genomic_DNA"/>
</dbReference>
<gene>
    <name evidence="2" type="ORF">WMO23_05760</name>
</gene>
<dbReference type="RefSeq" id="WP_349173455.1">
    <property type="nucleotide sequence ID" value="NZ_JBBMEU010000027.1"/>
</dbReference>
<evidence type="ECO:0000313" key="3">
    <source>
        <dbReference type="Proteomes" id="UP001433088"/>
    </source>
</evidence>
<name>A0ABV1CXM0_9FIRM</name>
<protein>
    <submittedName>
        <fullName evidence="2">DUF2612 domain-containing protein</fullName>
    </submittedName>
</protein>
<evidence type="ECO:0000256" key="1">
    <source>
        <dbReference type="SAM" id="Phobius"/>
    </source>
</evidence>
<evidence type="ECO:0000313" key="2">
    <source>
        <dbReference type="EMBL" id="MEQ2422236.1"/>
    </source>
</evidence>
<dbReference type="InterPro" id="IPR021283">
    <property type="entry name" value="Phage_Wedge1"/>
</dbReference>
<dbReference type="Pfam" id="PF11041">
    <property type="entry name" value="Phage_Wedge1"/>
    <property type="match status" value="1"/>
</dbReference>